<evidence type="ECO:0000313" key="11">
    <source>
        <dbReference type="EMBL" id="KAH7034887.1"/>
    </source>
</evidence>
<dbReference type="EMBL" id="JAGTJQ010000003">
    <property type="protein sequence ID" value="KAH7034887.1"/>
    <property type="molecule type" value="Genomic_DNA"/>
</dbReference>
<keyword evidence="7" id="KW-0949">S-adenosyl-L-methionine</keyword>
<reference evidence="11" key="1">
    <citation type="journal article" date="2021" name="Nat. Commun.">
        <title>Genetic determinants of endophytism in the Arabidopsis root mycobiome.</title>
        <authorList>
            <person name="Mesny F."/>
            <person name="Miyauchi S."/>
            <person name="Thiergart T."/>
            <person name="Pickel B."/>
            <person name="Atanasova L."/>
            <person name="Karlsson M."/>
            <person name="Huettel B."/>
            <person name="Barry K.W."/>
            <person name="Haridas S."/>
            <person name="Chen C."/>
            <person name="Bauer D."/>
            <person name="Andreopoulos W."/>
            <person name="Pangilinan J."/>
            <person name="LaButti K."/>
            <person name="Riley R."/>
            <person name="Lipzen A."/>
            <person name="Clum A."/>
            <person name="Drula E."/>
            <person name="Henrissat B."/>
            <person name="Kohler A."/>
            <person name="Grigoriev I.V."/>
            <person name="Martin F.M."/>
            <person name="Hacquard S."/>
        </authorList>
    </citation>
    <scope>NUCLEOTIDE SEQUENCE</scope>
    <source>
        <strain evidence="11">MPI-CAGE-CH-0230</strain>
    </source>
</reference>
<dbReference type="Gene3D" id="3.40.50.150">
    <property type="entry name" value="Vaccinia Virus protein VP39"/>
    <property type="match status" value="1"/>
</dbReference>
<keyword evidence="12" id="KW-1185">Reference proteome</keyword>
<feature type="region of interest" description="Disordered" evidence="10">
    <location>
        <begin position="1"/>
        <end position="31"/>
    </location>
</feature>
<dbReference type="GO" id="GO:0005634">
    <property type="term" value="C:nucleus"/>
    <property type="evidence" value="ECO:0007669"/>
    <property type="project" value="UniProtKB-SubCell"/>
</dbReference>
<dbReference type="EC" id="2.1.1.85" evidence="3"/>
<dbReference type="GO" id="GO:0018064">
    <property type="term" value="F:protein-L-histidine N-tele-methyltransferase activity"/>
    <property type="evidence" value="ECO:0007669"/>
    <property type="project" value="UniProtKB-EC"/>
</dbReference>
<dbReference type="PANTHER" id="PTHR14614">
    <property type="entry name" value="HEPATOCELLULAR CARCINOMA-ASSOCIATED ANTIGEN"/>
    <property type="match status" value="1"/>
</dbReference>
<proteinExistence type="inferred from homology"/>
<dbReference type="Proteomes" id="UP000756346">
    <property type="component" value="Unassembled WGS sequence"/>
</dbReference>
<evidence type="ECO:0000256" key="4">
    <source>
        <dbReference type="ARBA" id="ARBA00022490"/>
    </source>
</evidence>
<protein>
    <recommendedName>
        <fullName evidence="3">protein-histidine N-methyltransferase</fullName>
        <ecNumber evidence="3">2.1.1.85</ecNumber>
    </recommendedName>
</protein>
<evidence type="ECO:0000256" key="7">
    <source>
        <dbReference type="ARBA" id="ARBA00022691"/>
    </source>
</evidence>
<dbReference type="OrthoDB" id="1723750at2759"/>
<evidence type="ECO:0000256" key="8">
    <source>
        <dbReference type="ARBA" id="ARBA00023242"/>
    </source>
</evidence>
<accession>A0A9P8YDI0</accession>
<organism evidence="11 12">
    <name type="scientific">Microdochium trichocladiopsis</name>
    <dbReference type="NCBI Taxonomy" id="1682393"/>
    <lineage>
        <taxon>Eukaryota</taxon>
        <taxon>Fungi</taxon>
        <taxon>Dikarya</taxon>
        <taxon>Ascomycota</taxon>
        <taxon>Pezizomycotina</taxon>
        <taxon>Sordariomycetes</taxon>
        <taxon>Xylariomycetidae</taxon>
        <taxon>Xylariales</taxon>
        <taxon>Microdochiaceae</taxon>
        <taxon>Microdochium</taxon>
    </lineage>
</organism>
<comment type="subcellular location">
    <subcellularLocation>
        <location evidence="2">Cytoplasm</location>
    </subcellularLocation>
    <subcellularLocation>
        <location evidence="1">Nucleus</location>
    </subcellularLocation>
</comment>
<evidence type="ECO:0000256" key="10">
    <source>
        <dbReference type="SAM" id="MobiDB-lite"/>
    </source>
</evidence>
<evidence type="ECO:0000256" key="5">
    <source>
        <dbReference type="ARBA" id="ARBA00022603"/>
    </source>
</evidence>
<keyword evidence="8" id="KW-0539">Nucleus</keyword>
<evidence type="ECO:0000256" key="9">
    <source>
        <dbReference type="ARBA" id="ARBA00038126"/>
    </source>
</evidence>
<sequence>MSFSFGFGGDDIEGAEQPQAPQQDPAPARASAFPVAGKPLLPAIHHDLSHMLATLPSKLVYGLLEVDLDGTGSVHLPRRELWDVRVQLMAEDDSEAALESGLGTHDVKTGVYEGGFKSWESSVDLVKTLATSKSFVATTEHRARIIELGCGTALPSLALFQWACSLRTGDENSEFSIYLADYNPSVLQLVTLPNFLLSWALSERANSPLVEAALASEEGALELSAEVLTAFQDFLQGRKITLDFFSGGWSDDFVKLVSDGDASSAAKCDTIILGAETIYSPFALDSFTHTIFTMMGNEKDRGNSAEALVGAKRLYFGVGGSLDDFVAKSRDLGATVDQVREETEGVRRGVVRVKLP</sequence>
<dbReference type="InterPro" id="IPR019410">
    <property type="entry name" value="Methyltransf_16"/>
</dbReference>
<feature type="compositionally biased region" description="Low complexity" evidence="10">
    <location>
        <begin position="15"/>
        <end position="31"/>
    </location>
</feature>
<dbReference type="GO" id="GO:0005737">
    <property type="term" value="C:cytoplasm"/>
    <property type="evidence" value="ECO:0007669"/>
    <property type="project" value="UniProtKB-SubCell"/>
</dbReference>
<evidence type="ECO:0000256" key="2">
    <source>
        <dbReference type="ARBA" id="ARBA00004496"/>
    </source>
</evidence>
<dbReference type="AlphaFoldDB" id="A0A9P8YDI0"/>
<keyword evidence="4" id="KW-0963">Cytoplasm</keyword>
<keyword evidence="6" id="KW-0808">Transferase</keyword>
<evidence type="ECO:0000256" key="3">
    <source>
        <dbReference type="ARBA" id="ARBA00012533"/>
    </source>
</evidence>
<dbReference type="GeneID" id="70186038"/>
<evidence type="ECO:0000256" key="6">
    <source>
        <dbReference type="ARBA" id="ARBA00022679"/>
    </source>
</evidence>
<keyword evidence="5" id="KW-0489">Methyltransferase</keyword>
<dbReference type="RefSeq" id="XP_046014980.1">
    <property type="nucleotide sequence ID" value="XM_046156492.1"/>
</dbReference>
<gene>
    <name evidence="11" type="ORF">B0I36DRAFT_346761</name>
</gene>
<comment type="caution">
    <text evidence="11">The sequence shown here is derived from an EMBL/GenBank/DDBJ whole genome shotgun (WGS) entry which is preliminary data.</text>
</comment>
<name>A0A9P8YDI0_9PEZI</name>
<dbReference type="PANTHER" id="PTHR14614:SF39">
    <property type="entry name" value="HISTIDINE PROTEIN METHYLTRANSFERASE 1 HOMOLOG"/>
    <property type="match status" value="1"/>
</dbReference>
<evidence type="ECO:0000313" key="12">
    <source>
        <dbReference type="Proteomes" id="UP000756346"/>
    </source>
</evidence>
<dbReference type="InterPro" id="IPR029063">
    <property type="entry name" value="SAM-dependent_MTases_sf"/>
</dbReference>
<comment type="similarity">
    <text evidence="9">Belongs to the methyltransferase superfamily. METTL18 family.</text>
</comment>
<dbReference type="GO" id="GO:0032259">
    <property type="term" value="P:methylation"/>
    <property type="evidence" value="ECO:0007669"/>
    <property type="project" value="UniProtKB-KW"/>
</dbReference>
<evidence type="ECO:0000256" key="1">
    <source>
        <dbReference type="ARBA" id="ARBA00004123"/>
    </source>
</evidence>